<keyword evidence="5 11" id="KW-0479">Metal-binding</keyword>
<dbReference type="InterPro" id="IPR013149">
    <property type="entry name" value="ADH-like_C"/>
</dbReference>
<dbReference type="VEuPathDB" id="FungiDB:AAP_01219"/>
<dbReference type="Gene3D" id="3.40.50.720">
    <property type="entry name" value="NAD(P)-binding Rossmann-like Domain"/>
    <property type="match status" value="1"/>
</dbReference>
<dbReference type="OrthoDB" id="1879366at2759"/>
<dbReference type="PROSITE" id="PS00059">
    <property type="entry name" value="ADH_ZINC"/>
    <property type="match status" value="1"/>
</dbReference>
<evidence type="ECO:0000256" key="9">
    <source>
        <dbReference type="ARBA" id="ARBA00024074"/>
    </source>
</evidence>
<dbReference type="GO" id="GO:0006066">
    <property type="term" value="P:alcohol metabolic process"/>
    <property type="evidence" value="ECO:0007669"/>
    <property type="project" value="UniProtKB-ARBA"/>
</dbReference>
<dbReference type="InterPro" id="IPR020843">
    <property type="entry name" value="ER"/>
</dbReference>
<evidence type="ECO:0000259" key="12">
    <source>
        <dbReference type="SMART" id="SM00829"/>
    </source>
</evidence>
<dbReference type="GO" id="GO:0008270">
    <property type="term" value="F:zinc ion binding"/>
    <property type="evidence" value="ECO:0007669"/>
    <property type="project" value="InterPro"/>
</dbReference>
<evidence type="ECO:0000256" key="11">
    <source>
        <dbReference type="RuleBase" id="RU361277"/>
    </source>
</evidence>
<dbReference type="InterPro" id="IPR011032">
    <property type="entry name" value="GroES-like_sf"/>
</dbReference>
<keyword evidence="14" id="KW-1185">Reference proteome</keyword>
<dbReference type="PANTHER" id="PTHR42683">
    <property type="entry name" value="ALDEHYDE REDUCTASE"/>
    <property type="match status" value="1"/>
</dbReference>
<dbReference type="AlphaFoldDB" id="A0A168CD60"/>
<proteinExistence type="inferred from homology"/>
<dbReference type="Proteomes" id="UP000242877">
    <property type="component" value="Unassembled WGS sequence"/>
</dbReference>
<dbReference type="SUPFAM" id="SSF51735">
    <property type="entry name" value="NAD(P)-binding Rossmann-fold domains"/>
    <property type="match status" value="1"/>
</dbReference>
<dbReference type="EMBL" id="AZGZ01000003">
    <property type="protein sequence ID" value="KZZ96446.1"/>
    <property type="molecule type" value="Genomic_DNA"/>
</dbReference>
<evidence type="ECO:0000256" key="3">
    <source>
        <dbReference type="ARBA" id="ARBA00011738"/>
    </source>
</evidence>
<dbReference type="Pfam" id="PF00107">
    <property type="entry name" value="ADH_zinc_N"/>
    <property type="match status" value="1"/>
</dbReference>
<protein>
    <recommendedName>
        <fullName evidence="9">alcohol dehydrogenase (NADP(+))</fullName>
        <ecNumber evidence="9">1.1.1.2</ecNumber>
    </recommendedName>
</protein>
<dbReference type="CDD" id="cd05283">
    <property type="entry name" value="CAD1"/>
    <property type="match status" value="1"/>
</dbReference>
<accession>A0A168CD60</accession>
<sequence length="361" mass="39661">MPYPDEAVGFQILSSDKCTDFKKQSFKLKPFEDHDVDIKIMACGICSSDIHTITGGWGKQPFPLCVGHEIIGKVIRVGSKVTNVKVGDRVGVGAQVDSCRECRQCKNGNENYCPNYWIDTYGSKWPRSDGVISQGGYSSHIRTPEDFVFPIPEKLETNTTAPMLCAGITVYSPLVRNGCGPGKKVGILGLGGLGHFGVMFAKALGAETWVISRTRAKEAEAKKLGADGFIATAEQGWFKEHRFSFDIIINCANSSKGFPIDDYISMMDVHGRFISVGLPEDGQAQPKAGTAFKNGVLMGSSHLGNRQEVLDMLNLAAEKGIKGWVEEVPINAENLAKCVERMRKGDVRYRFTLTEFEKEFN</sequence>
<dbReference type="GO" id="GO:0008106">
    <property type="term" value="F:alcohol dehydrogenase (NADP+) activity"/>
    <property type="evidence" value="ECO:0007669"/>
    <property type="project" value="UniProtKB-EC"/>
</dbReference>
<evidence type="ECO:0000256" key="2">
    <source>
        <dbReference type="ARBA" id="ARBA00008072"/>
    </source>
</evidence>
<dbReference type="SMART" id="SM00829">
    <property type="entry name" value="PKS_ER"/>
    <property type="match status" value="1"/>
</dbReference>
<evidence type="ECO:0000256" key="5">
    <source>
        <dbReference type="ARBA" id="ARBA00022723"/>
    </source>
</evidence>
<comment type="subunit">
    <text evidence="3">Homodimer.</text>
</comment>
<evidence type="ECO:0000256" key="7">
    <source>
        <dbReference type="ARBA" id="ARBA00022857"/>
    </source>
</evidence>
<evidence type="ECO:0000313" key="14">
    <source>
        <dbReference type="Proteomes" id="UP000242877"/>
    </source>
</evidence>
<comment type="similarity">
    <text evidence="2 11">Belongs to the zinc-containing alcohol dehydrogenase family.</text>
</comment>
<dbReference type="Gene3D" id="3.90.180.10">
    <property type="entry name" value="Medium-chain alcohol dehydrogenases, catalytic domain"/>
    <property type="match status" value="1"/>
</dbReference>
<comment type="catalytic activity">
    <reaction evidence="10">
        <text>a primary alcohol + NADP(+) = an aldehyde + NADPH + H(+)</text>
        <dbReference type="Rhea" id="RHEA:15937"/>
        <dbReference type="ChEBI" id="CHEBI:15378"/>
        <dbReference type="ChEBI" id="CHEBI:15734"/>
        <dbReference type="ChEBI" id="CHEBI:17478"/>
        <dbReference type="ChEBI" id="CHEBI:57783"/>
        <dbReference type="ChEBI" id="CHEBI:58349"/>
        <dbReference type="EC" id="1.1.1.2"/>
    </reaction>
    <physiologicalReaction direction="left-to-right" evidence="10">
        <dbReference type="Rhea" id="RHEA:15938"/>
    </physiologicalReaction>
    <physiologicalReaction direction="right-to-left" evidence="10">
        <dbReference type="Rhea" id="RHEA:15939"/>
    </physiologicalReaction>
</comment>
<gene>
    <name evidence="13" type="ORF">AAP_01219</name>
</gene>
<evidence type="ECO:0000256" key="1">
    <source>
        <dbReference type="ARBA" id="ARBA00001947"/>
    </source>
</evidence>
<evidence type="ECO:0000256" key="6">
    <source>
        <dbReference type="ARBA" id="ARBA00022833"/>
    </source>
</evidence>
<evidence type="ECO:0000256" key="4">
    <source>
        <dbReference type="ARBA" id="ARBA00022553"/>
    </source>
</evidence>
<dbReference type="FunFam" id="3.40.50.720:FF:000158">
    <property type="entry name" value="Zinc-binding alcohol dehydrogenase"/>
    <property type="match status" value="1"/>
</dbReference>
<organism evidence="13 14">
    <name type="scientific">Ascosphaera apis ARSEF 7405</name>
    <dbReference type="NCBI Taxonomy" id="392613"/>
    <lineage>
        <taxon>Eukaryota</taxon>
        <taxon>Fungi</taxon>
        <taxon>Dikarya</taxon>
        <taxon>Ascomycota</taxon>
        <taxon>Pezizomycotina</taxon>
        <taxon>Eurotiomycetes</taxon>
        <taxon>Eurotiomycetidae</taxon>
        <taxon>Onygenales</taxon>
        <taxon>Ascosphaeraceae</taxon>
        <taxon>Ascosphaera</taxon>
    </lineage>
</organism>
<feature type="domain" description="Enoyl reductase (ER)" evidence="12">
    <location>
        <begin position="14"/>
        <end position="353"/>
    </location>
</feature>
<keyword evidence="4" id="KW-0597">Phosphoprotein</keyword>
<dbReference type="InterPro" id="IPR036291">
    <property type="entry name" value="NAD(P)-bd_dom_sf"/>
</dbReference>
<name>A0A168CD60_9EURO</name>
<evidence type="ECO:0000313" key="13">
    <source>
        <dbReference type="EMBL" id="KZZ96446.1"/>
    </source>
</evidence>
<comment type="caution">
    <text evidence="13">The sequence shown here is derived from an EMBL/GenBank/DDBJ whole genome shotgun (WGS) entry which is preliminary data.</text>
</comment>
<evidence type="ECO:0000256" key="10">
    <source>
        <dbReference type="ARBA" id="ARBA00050997"/>
    </source>
</evidence>
<keyword evidence="8" id="KW-0560">Oxidoreductase</keyword>
<reference evidence="13 14" key="1">
    <citation type="journal article" date="2016" name="Genome Biol. Evol.">
        <title>Divergent and convergent evolution of fungal pathogenicity.</title>
        <authorList>
            <person name="Shang Y."/>
            <person name="Xiao G."/>
            <person name="Zheng P."/>
            <person name="Cen K."/>
            <person name="Zhan S."/>
            <person name="Wang C."/>
        </authorList>
    </citation>
    <scope>NUCLEOTIDE SEQUENCE [LARGE SCALE GENOMIC DNA]</scope>
    <source>
        <strain evidence="13 14">ARSEF 7405</strain>
    </source>
</reference>
<dbReference type="SUPFAM" id="SSF50129">
    <property type="entry name" value="GroES-like"/>
    <property type="match status" value="1"/>
</dbReference>
<dbReference type="Pfam" id="PF08240">
    <property type="entry name" value="ADH_N"/>
    <property type="match status" value="1"/>
</dbReference>
<keyword evidence="6 11" id="KW-0862">Zinc</keyword>
<evidence type="ECO:0000256" key="8">
    <source>
        <dbReference type="ARBA" id="ARBA00023002"/>
    </source>
</evidence>
<comment type="cofactor">
    <cofactor evidence="1 11">
        <name>Zn(2+)</name>
        <dbReference type="ChEBI" id="CHEBI:29105"/>
    </cofactor>
</comment>
<keyword evidence="7" id="KW-0521">NADP</keyword>
<dbReference type="InterPro" id="IPR013154">
    <property type="entry name" value="ADH-like_N"/>
</dbReference>
<dbReference type="InterPro" id="IPR002328">
    <property type="entry name" value="ADH_Zn_CS"/>
</dbReference>
<dbReference type="EC" id="1.1.1.2" evidence="9"/>
<dbReference type="InterPro" id="IPR047109">
    <property type="entry name" value="CAD-like"/>
</dbReference>